<sequence>MKSFKIAAALSLMVAGLGITTSASAQDYNRDHRGYDHRDDRRDYRNDHRGYRGDRRDWHGDRRGYYGPNRGYYGHNRGYYGHNRGYGYGNGWGRGGRDCRVTWRHHRRVTVCYR</sequence>
<organism evidence="3 4">
    <name type="scientific">Sphingomonas panacis</name>
    <dbReference type="NCBI Taxonomy" id="1560345"/>
    <lineage>
        <taxon>Bacteria</taxon>
        <taxon>Pseudomonadati</taxon>
        <taxon>Pseudomonadota</taxon>
        <taxon>Alphaproteobacteria</taxon>
        <taxon>Sphingomonadales</taxon>
        <taxon>Sphingomonadaceae</taxon>
        <taxon>Sphingomonas</taxon>
    </lineage>
</organism>
<proteinExistence type="predicted"/>
<feature type="region of interest" description="Disordered" evidence="1">
    <location>
        <begin position="28"/>
        <end position="52"/>
    </location>
</feature>
<keyword evidence="4" id="KW-1185">Reference proteome</keyword>
<keyword evidence="2" id="KW-0732">Signal</keyword>
<name>A0A1B3ZF28_9SPHN</name>
<dbReference type="AlphaFoldDB" id="A0A1B3ZF28"/>
<evidence type="ECO:0000256" key="1">
    <source>
        <dbReference type="SAM" id="MobiDB-lite"/>
    </source>
</evidence>
<dbReference type="RefSeq" id="WP_069206539.1">
    <property type="nucleotide sequence ID" value="NZ_CP014168.1"/>
</dbReference>
<dbReference type="KEGG" id="span:AWL63_20730"/>
<gene>
    <name evidence="3" type="ORF">AWL63_20730</name>
</gene>
<feature type="signal peptide" evidence="2">
    <location>
        <begin position="1"/>
        <end position="25"/>
    </location>
</feature>
<reference evidence="3 4" key="1">
    <citation type="submission" date="2016-01" db="EMBL/GenBank/DDBJ databases">
        <title>Complete genome and mega plasmid sequence of Sphingomonas panacis DCY99 elicits systemic resistance in rice to Xanthomonas oryzae.</title>
        <authorList>
            <person name="Kim Y.J."/>
            <person name="Yang D.C."/>
            <person name="Sing P."/>
        </authorList>
    </citation>
    <scope>NUCLEOTIDE SEQUENCE [LARGE SCALE GENOMIC DNA]</scope>
    <source>
        <strain evidence="3 4">DCY99</strain>
    </source>
</reference>
<evidence type="ECO:0000313" key="3">
    <source>
        <dbReference type="EMBL" id="AOH86021.1"/>
    </source>
</evidence>
<evidence type="ECO:0000256" key="2">
    <source>
        <dbReference type="SAM" id="SignalP"/>
    </source>
</evidence>
<evidence type="ECO:0000313" key="4">
    <source>
        <dbReference type="Proteomes" id="UP000094256"/>
    </source>
</evidence>
<dbReference type="Proteomes" id="UP000094256">
    <property type="component" value="Chromosome"/>
</dbReference>
<accession>A0A1B3ZF28</accession>
<dbReference type="EMBL" id="CP014168">
    <property type="protein sequence ID" value="AOH86021.1"/>
    <property type="molecule type" value="Genomic_DNA"/>
</dbReference>
<protein>
    <submittedName>
        <fullName evidence="3">Uncharacterized protein</fullName>
    </submittedName>
</protein>
<feature type="chain" id="PRO_5008556498" evidence="2">
    <location>
        <begin position="26"/>
        <end position="114"/>
    </location>
</feature>